<evidence type="ECO:0000256" key="4">
    <source>
        <dbReference type="ARBA" id="ARBA00022827"/>
    </source>
</evidence>
<evidence type="ECO:0000259" key="7">
    <source>
        <dbReference type="Pfam" id="PF02852"/>
    </source>
</evidence>
<dbReference type="Pfam" id="PF02852">
    <property type="entry name" value="Pyr_redox_dim"/>
    <property type="match status" value="1"/>
</dbReference>
<dbReference type="InterPro" id="IPR004099">
    <property type="entry name" value="Pyr_nucl-diS_OxRdtase_dimer"/>
</dbReference>
<reference evidence="9 10" key="1">
    <citation type="submission" date="2017-12" db="EMBL/GenBank/DDBJ databases">
        <title>Mesoplasma syrphidae YJS, Complete Genome.</title>
        <authorList>
            <person name="Knight T.F."/>
            <person name="Citino T."/>
            <person name="Rubinstein R."/>
            <person name="Neuschaefer Z."/>
        </authorList>
    </citation>
    <scope>NUCLEOTIDE SEQUENCE [LARGE SCALE GENOMIC DNA]</scope>
    <source>
        <strain evidence="9 10">YJS</strain>
    </source>
</reference>
<dbReference type="PRINTS" id="PR00411">
    <property type="entry name" value="PNDRDTASEI"/>
</dbReference>
<keyword evidence="5" id="KW-0560">Oxidoreductase</keyword>
<keyword evidence="3" id="KW-0285">Flavoprotein</keyword>
<dbReference type="Pfam" id="PF07992">
    <property type="entry name" value="Pyr_redox_2"/>
    <property type="match status" value="1"/>
</dbReference>
<keyword evidence="6" id="KW-0676">Redox-active center</keyword>
<evidence type="ECO:0000313" key="9">
    <source>
        <dbReference type="EMBL" id="AUF83767.1"/>
    </source>
</evidence>
<dbReference type="Gene3D" id="3.50.50.60">
    <property type="entry name" value="FAD/NAD(P)-binding domain"/>
    <property type="match status" value="2"/>
</dbReference>
<accession>A0A2K9C650</accession>
<gene>
    <name evidence="9" type="ORF">CXP39_03075</name>
</gene>
<comment type="similarity">
    <text evidence="2">Belongs to the class-III pyridine nucleotide-disulfide oxidoreductase family.</text>
</comment>
<evidence type="ECO:0000256" key="5">
    <source>
        <dbReference type="ARBA" id="ARBA00023002"/>
    </source>
</evidence>
<evidence type="ECO:0000256" key="3">
    <source>
        <dbReference type="ARBA" id="ARBA00022630"/>
    </source>
</evidence>
<dbReference type="SUPFAM" id="SSF55424">
    <property type="entry name" value="FAD/NAD-linked reductases, dimerisation (C-terminal) domain"/>
    <property type="match status" value="1"/>
</dbReference>
<name>A0A2K9C650_9MOLU</name>
<comment type="cofactor">
    <cofactor evidence="1">
        <name>FAD</name>
        <dbReference type="ChEBI" id="CHEBI:57692"/>
    </cofactor>
</comment>
<organism evidence="9 10">
    <name type="scientific">Mesoplasma syrphidae</name>
    <dbReference type="NCBI Taxonomy" id="225999"/>
    <lineage>
        <taxon>Bacteria</taxon>
        <taxon>Bacillati</taxon>
        <taxon>Mycoplasmatota</taxon>
        <taxon>Mollicutes</taxon>
        <taxon>Entomoplasmatales</taxon>
        <taxon>Entomoplasmataceae</taxon>
        <taxon>Mesoplasma</taxon>
    </lineage>
</organism>
<keyword evidence="4" id="KW-0274">FAD</keyword>
<dbReference type="GO" id="GO:0016491">
    <property type="term" value="F:oxidoreductase activity"/>
    <property type="evidence" value="ECO:0007669"/>
    <property type="project" value="UniProtKB-KW"/>
</dbReference>
<dbReference type="InterPro" id="IPR036188">
    <property type="entry name" value="FAD/NAD-bd_sf"/>
</dbReference>
<dbReference type="SUPFAM" id="SSF51905">
    <property type="entry name" value="FAD/NAD(P)-binding domain"/>
    <property type="match status" value="1"/>
</dbReference>
<proteinExistence type="inferred from homology"/>
<keyword evidence="10" id="KW-1185">Reference proteome</keyword>
<dbReference type="RefSeq" id="WP_027048583.1">
    <property type="nucleotide sequence ID" value="NZ_CP025257.1"/>
</dbReference>
<dbReference type="InterPro" id="IPR023753">
    <property type="entry name" value="FAD/NAD-binding_dom"/>
</dbReference>
<dbReference type="PRINTS" id="PR00368">
    <property type="entry name" value="FADPNR"/>
</dbReference>
<evidence type="ECO:0000313" key="10">
    <source>
        <dbReference type="Proteomes" id="UP000233419"/>
    </source>
</evidence>
<feature type="domain" description="FAD/NAD(P)-binding" evidence="8">
    <location>
        <begin position="2"/>
        <end position="288"/>
    </location>
</feature>
<dbReference type="InterPro" id="IPR016156">
    <property type="entry name" value="FAD/NAD-linked_Rdtase_dimer_sf"/>
</dbReference>
<dbReference type="PANTHER" id="PTHR43429">
    <property type="entry name" value="PYRIDINE NUCLEOTIDE-DISULFIDE OXIDOREDUCTASE DOMAIN-CONTAINING"/>
    <property type="match status" value="1"/>
</dbReference>
<dbReference type="AlphaFoldDB" id="A0A2K9C650"/>
<dbReference type="PANTHER" id="PTHR43429:SF1">
    <property type="entry name" value="NAD(P)H SULFUR OXIDOREDUCTASE (COA-DEPENDENT)"/>
    <property type="match status" value="1"/>
</dbReference>
<dbReference type="OrthoDB" id="9792592at2"/>
<evidence type="ECO:0000256" key="1">
    <source>
        <dbReference type="ARBA" id="ARBA00001974"/>
    </source>
</evidence>
<sequence>MKTVIIGGAATGMGVAAKLKRLNPEMEIKVIQKENYVSLGACGIPYYIGNHFDNSQTLIARTVEKFREQKIEVIINSNVTKIDFKNHEVYYNNNVEYYDNLVIATGAKPIIPSIENISGNNIFTVSTKQDGENIRAKLASTKNVLVVGSGLIGLEMIENIKTFNSKIDITIIEKSQRPLQSLFDEEFTSVIEEKMAEKNINLIKNNEVDKFVLNNHGDVKGAILKTGEKILCDMVILAIGFAPNTEFLQNSGLNLNSRGSIIIDKYCQTNFNNVYAGGDCAETFGFLYNDPKVLYLATIANKHAKIIANNIFKAQFFEFKGTLGTAIVRFFDLELARTGENNFVLENQRVLTKSVLVKDKDHTNYLENQNDLVLKLTIDQATKQIVNAQILGKDKAVMRIYGLIGLMWSRTSVDEHLEQIDLPYSPPFSRTTDIIQIAISKLV</sequence>
<dbReference type="InterPro" id="IPR050260">
    <property type="entry name" value="FAD-bd_OxRdtase"/>
</dbReference>
<dbReference type="KEGG" id="msyr:CXP39_03075"/>
<evidence type="ECO:0000256" key="2">
    <source>
        <dbReference type="ARBA" id="ARBA00009130"/>
    </source>
</evidence>
<feature type="domain" description="Pyridine nucleotide-disulphide oxidoreductase dimerisation" evidence="7">
    <location>
        <begin position="326"/>
        <end position="429"/>
    </location>
</feature>
<dbReference type="EMBL" id="CP025257">
    <property type="protein sequence ID" value="AUF83767.1"/>
    <property type="molecule type" value="Genomic_DNA"/>
</dbReference>
<evidence type="ECO:0000256" key="6">
    <source>
        <dbReference type="ARBA" id="ARBA00023284"/>
    </source>
</evidence>
<evidence type="ECO:0000259" key="8">
    <source>
        <dbReference type="Pfam" id="PF07992"/>
    </source>
</evidence>
<protein>
    <submittedName>
        <fullName evidence="9">CoA-disulfide reductase</fullName>
    </submittedName>
</protein>
<dbReference type="Proteomes" id="UP000233419">
    <property type="component" value="Chromosome"/>
</dbReference>